<dbReference type="PANTHER" id="PTHR10917">
    <property type="entry name" value="DNA-DIRECTED RNA POLYMERASES I, II, AND III SUBUNIT RPABC3"/>
    <property type="match status" value="1"/>
</dbReference>
<dbReference type="GO" id="GO:0005736">
    <property type="term" value="C:RNA polymerase I complex"/>
    <property type="evidence" value="ECO:0007669"/>
    <property type="project" value="TreeGrafter"/>
</dbReference>
<accession>A0A8I2YYY8</accession>
<dbReference type="GO" id="GO:0005665">
    <property type="term" value="C:RNA polymerase II, core complex"/>
    <property type="evidence" value="ECO:0007669"/>
    <property type="project" value="TreeGrafter"/>
</dbReference>
<comment type="caution">
    <text evidence="4">The sequence shown here is derived from an EMBL/GenBank/DDBJ whole genome shotgun (WGS) entry which is preliminary data.</text>
</comment>
<dbReference type="GO" id="GO:0005666">
    <property type="term" value="C:RNA polymerase III complex"/>
    <property type="evidence" value="ECO:0007669"/>
    <property type="project" value="TreeGrafter"/>
</dbReference>
<sequence length="169" mass="19155">MSSASSNIVFDDIFTINAIDKEGKKFDRVSRLYARSKNHDMDMTLDFNVELFPLSEGQSFAMALASTLFSSGGGDVAEAEDKDRNIWRPDGKGVKGLEEEYDYVMFGKDSVNELRQVYKFDGGGEIVYGELLRALGEHSDFAQDRIRVVRRFVIVADRIFSAYGWYCSR</sequence>
<proteinExistence type="inferred from homology"/>
<evidence type="ECO:0000313" key="4">
    <source>
        <dbReference type="EMBL" id="KAG6381310.1"/>
    </source>
</evidence>
<comment type="similarity">
    <text evidence="2">Belongs to the eukaryotic RPB8 RNA polymerase subunit family.</text>
</comment>
<dbReference type="GO" id="GO:0006351">
    <property type="term" value="P:DNA-templated transcription"/>
    <property type="evidence" value="ECO:0007669"/>
    <property type="project" value="InterPro"/>
</dbReference>
<dbReference type="InterPro" id="IPR012340">
    <property type="entry name" value="NA-bd_OB-fold"/>
</dbReference>
<dbReference type="InterPro" id="IPR005570">
    <property type="entry name" value="RPABC3"/>
</dbReference>
<evidence type="ECO:0000313" key="5">
    <source>
        <dbReference type="Proteomes" id="UP000683000"/>
    </source>
</evidence>
<keyword evidence="5" id="KW-1185">Reference proteome</keyword>
<dbReference type="GO" id="GO:0003899">
    <property type="term" value="F:DNA-directed RNA polymerase activity"/>
    <property type="evidence" value="ECO:0007669"/>
    <property type="project" value="InterPro"/>
</dbReference>
<keyword evidence="3" id="KW-0539">Nucleus</keyword>
<dbReference type="EMBL" id="JAGFBS010000002">
    <property type="protein sequence ID" value="KAG6381310.1"/>
    <property type="molecule type" value="Genomic_DNA"/>
</dbReference>
<dbReference type="Proteomes" id="UP000683000">
    <property type="component" value="Unassembled WGS sequence"/>
</dbReference>
<dbReference type="PANTHER" id="PTHR10917:SF0">
    <property type="entry name" value="DNA-DIRECTED RNA POLYMERASES I, II, AND III SUBUNIT RPABC3"/>
    <property type="match status" value="1"/>
</dbReference>
<name>A0A8I2YYY8_9AGAM</name>
<gene>
    <name evidence="4" type="ORF">JVT61DRAFT_5717</name>
</gene>
<dbReference type="OrthoDB" id="20018at2759"/>
<dbReference type="Pfam" id="PF03870">
    <property type="entry name" value="RNA_pol_Rpb8"/>
    <property type="match status" value="1"/>
</dbReference>
<protein>
    <submittedName>
        <fullName evidence="4">RNA polymerase</fullName>
    </submittedName>
</protein>
<dbReference type="SMART" id="SM00658">
    <property type="entry name" value="RPOL8c"/>
    <property type="match status" value="1"/>
</dbReference>
<organism evidence="4 5">
    <name type="scientific">Boletus reticuloceps</name>
    <dbReference type="NCBI Taxonomy" id="495285"/>
    <lineage>
        <taxon>Eukaryota</taxon>
        <taxon>Fungi</taxon>
        <taxon>Dikarya</taxon>
        <taxon>Basidiomycota</taxon>
        <taxon>Agaricomycotina</taxon>
        <taxon>Agaricomycetes</taxon>
        <taxon>Agaricomycetidae</taxon>
        <taxon>Boletales</taxon>
        <taxon>Boletineae</taxon>
        <taxon>Boletaceae</taxon>
        <taxon>Boletoideae</taxon>
        <taxon>Boletus</taxon>
    </lineage>
</organism>
<dbReference type="SUPFAM" id="SSF50249">
    <property type="entry name" value="Nucleic acid-binding proteins"/>
    <property type="match status" value="1"/>
</dbReference>
<reference evidence="4" key="1">
    <citation type="submission" date="2021-03" db="EMBL/GenBank/DDBJ databases">
        <title>Evolutionary innovations through gain and loss of genes in the ectomycorrhizal Boletales.</title>
        <authorList>
            <person name="Wu G."/>
            <person name="Miyauchi S."/>
            <person name="Morin E."/>
            <person name="Yang Z.-L."/>
            <person name="Xu J."/>
            <person name="Martin F.M."/>
        </authorList>
    </citation>
    <scope>NUCLEOTIDE SEQUENCE</scope>
    <source>
        <strain evidence="4">BR01</strain>
    </source>
</reference>
<evidence type="ECO:0000256" key="3">
    <source>
        <dbReference type="ARBA" id="ARBA00023242"/>
    </source>
</evidence>
<dbReference type="Gene3D" id="2.40.50.140">
    <property type="entry name" value="Nucleic acid-binding proteins"/>
    <property type="match status" value="1"/>
</dbReference>
<dbReference type="AlphaFoldDB" id="A0A8I2YYY8"/>
<evidence type="ECO:0000256" key="1">
    <source>
        <dbReference type="ARBA" id="ARBA00004123"/>
    </source>
</evidence>
<evidence type="ECO:0000256" key="2">
    <source>
        <dbReference type="ARBA" id="ARBA00008912"/>
    </source>
</evidence>
<comment type="subcellular location">
    <subcellularLocation>
        <location evidence="1">Nucleus</location>
    </subcellularLocation>
</comment>